<feature type="compositionally biased region" description="Polar residues" evidence="1">
    <location>
        <begin position="1"/>
        <end position="32"/>
    </location>
</feature>
<dbReference type="InterPro" id="IPR038491">
    <property type="entry name" value="Velvet_dom_sf"/>
</dbReference>
<evidence type="ECO:0000313" key="2">
    <source>
        <dbReference type="EMBL" id="PSR78937.1"/>
    </source>
</evidence>
<feature type="compositionally biased region" description="Basic residues" evidence="1">
    <location>
        <begin position="68"/>
        <end position="77"/>
    </location>
</feature>
<dbReference type="Gene3D" id="2.60.40.3960">
    <property type="entry name" value="Velvet domain"/>
    <property type="match status" value="1"/>
</dbReference>
<evidence type="ECO:0000313" key="3">
    <source>
        <dbReference type="Proteomes" id="UP000241462"/>
    </source>
</evidence>
<keyword evidence="3" id="KW-1185">Reference proteome</keyword>
<evidence type="ECO:0000256" key="1">
    <source>
        <dbReference type="SAM" id="MobiDB-lite"/>
    </source>
</evidence>
<organism evidence="2 3">
    <name type="scientific">Coniella lustricola</name>
    <dbReference type="NCBI Taxonomy" id="2025994"/>
    <lineage>
        <taxon>Eukaryota</taxon>
        <taxon>Fungi</taxon>
        <taxon>Dikarya</taxon>
        <taxon>Ascomycota</taxon>
        <taxon>Pezizomycotina</taxon>
        <taxon>Sordariomycetes</taxon>
        <taxon>Sordariomycetidae</taxon>
        <taxon>Diaporthales</taxon>
        <taxon>Schizoparmaceae</taxon>
        <taxon>Coniella</taxon>
    </lineage>
</organism>
<proteinExistence type="predicted"/>
<dbReference type="AlphaFoldDB" id="A0A2T2ZXF8"/>
<dbReference type="Proteomes" id="UP000241462">
    <property type="component" value="Unassembled WGS sequence"/>
</dbReference>
<dbReference type="EMBL" id="KZ678584">
    <property type="protein sequence ID" value="PSR78937.1"/>
    <property type="molecule type" value="Genomic_DNA"/>
</dbReference>
<name>A0A2T2ZXF8_9PEZI</name>
<gene>
    <name evidence="2" type="ORF">BD289DRAFT_485776</name>
</gene>
<reference evidence="2 3" key="1">
    <citation type="journal article" date="2018" name="Mycol. Prog.">
        <title>Coniella lustricola, a new species from submerged detritus.</title>
        <authorList>
            <person name="Raudabaugh D.B."/>
            <person name="Iturriaga T."/>
            <person name="Carver A."/>
            <person name="Mondo S."/>
            <person name="Pangilinan J."/>
            <person name="Lipzen A."/>
            <person name="He G."/>
            <person name="Amirebrahimi M."/>
            <person name="Grigoriev I.V."/>
            <person name="Miller A.N."/>
        </authorList>
    </citation>
    <scope>NUCLEOTIDE SEQUENCE [LARGE SCALE GENOMIC DNA]</scope>
    <source>
        <strain evidence="2 3">B22-T-1</strain>
    </source>
</reference>
<evidence type="ECO:0008006" key="4">
    <source>
        <dbReference type="Google" id="ProtNLM"/>
    </source>
</evidence>
<feature type="region of interest" description="Disordered" evidence="1">
    <location>
        <begin position="1"/>
        <end position="85"/>
    </location>
</feature>
<dbReference type="InParanoid" id="A0A2T2ZXF8"/>
<protein>
    <recommendedName>
        <fullName evidence="4">Velvet factor-domain-containing protein</fullName>
    </recommendedName>
</protein>
<sequence>MSIYTTQESPSGPHFSTTAFETSKPTYSASTSRQHHNSRQHQPTDATTEKRKQTLVHAKMPSKPSGSSHRHRDHTKQRNAPPQTVLEVVVQPPSQTRTATTFAAPVVVRLTDRNMVQKHINGEHTIFATASLYRLPENQPLQEPGTLQGCTSKSAAILALPTFGGGSSASSSGSSSTLSEAAYFIFNDLRVTVPGSYYLYFHIYHFSSLTRRSTNVGYSSTRVFYILDSLDVTPSTTVYENYILNALLSASLW</sequence>
<accession>A0A2T2ZXF8</accession>